<dbReference type="InterPro" id="IPR001537">
    <property type="entry name" value="SpoU_MeTrfase"/>
</dbReference>
<dbReference type="InterPro" id="IPR013123">
    <property type="entry name" value="SpoU_subst-bd"/>
</dbReference>
<protein>
    <submittedName>
        <fullName evidence="6">23S rRNA (Guanosine2251-2'-O)-methyltransferase</fullName>
    </submittedName>
</protein>
<keyword evidence="2 6" id="KW-0489">Methyltransferase</keyword>
<dbReference type="Pfam" id="PF08032">
    <property type="entry name" value="SpoU_sub_bind"/>
    <property type="match status" value="1"/>
</dbReference>
<dbReference type="Gene3D" id="3.40.1280.10">
    <property type="match status" value="1"/>
</dbReference>
<dbReference type="PANTHER" id="PTHR46429:SF1">
    <property type="entry name" value="23S RRNA (GUANOSINE-2'-O-)-METHYLTRANSFERASE RLMB"/>
    <property type="match status" value="1"/>
</dbReference>
<dbReference type="EMBL" id="LT629804">
    <property type="protein sequence ID" value="SDU78838.1"/>
    <property type="molecule type" value="Genomic_DNA"/>
</dbReference>
<dbReference type="GO" id="GO:0003723">
    <property type="term" value="F:RNA binding"/>
    <property type="evidence" value="ECO:0007669"/>
    <property type="project" value="InterPro"/>
</dbReference>
<dbReference type="SUPFAM" id="SSF75217">
    <property type="entry name" value="alpha/beta knot"/>
    <property type="match status" value="1"/>
</dbReference>
<dbReference type="CDD" id="cd18103">
    <property type="entry name" value="SpoU-like_RlmB"/>
    <property type="match status" value="1"/>
</dbReference>
<dbReference type="InterPro" id="IPR004441">
    <property type="entry name" value="rRNA_MeTrfase_TrmH"/>
</dbReference>
<comment type="similarity">
    <text evidence="1">Belongs to the class IV-like SAM-binding methyltransferase superfamily. RNA methyltransferase TrmH family.</text>
</comment>
<sequence length="327" mass="34560">MAGHFGRPGAVRKGVKKGGKVGSGGQRRRGLEGKGPTPKAEDRTYHPAHKKKVAREAAIAKAAGPKLRGHLHTPEGFELVSGRNPVVEIVTSGIPFSRVFVVGSLANDDRVAAVLQKATESGADLIEVTRQELDKMTDGQVHQGIAVEIPPYEYVDVDELVTLGADHLEPGLIVALDSVTDPHNLGAAMRSASAFRADGVLIPERRSAGVNATVWKVSAGAAARVPVARETNLVRALECLKEHGYFVVGLAGEGDAQIDSLDMADVPVVVVTGSEGKGLSRLVRDTCDVIASIPIASEMESLNAAVATGIALYQLDVNRRKFHQKKA</sequence>
<evidence type="ECO:0000256" key="2">
    <source>
        <dbReference type="ARBA" id="ARBA00022603"/>
    </source>
</evidence>
<dbReference type="GeneID" id="65344380"/>
<keyword evidence="7" id="KW-1185">Reference proteome</keyword>
<evidence type="ECO:0000259" key="5">
    <source>
        <dbReference type="SMART" id="SM00967"/>
    </source>
</evidence>
<name>A0A1H2LDX6_9ACTO</name>
<proteinExistence type="inferred from homology"/>
<feature type="domain" description="RNA 2-O ribose methyltransferase substrate binding" evidence="5">
    <location>
        <begin position="79"/>
        <end position="155"/>
    </location>
</feature>
<dbReference type="RefSeq" id="WP_091279821.1">
    <property type="nucleotide sequence ID" value="NZ_JABAPK010000008.1"/>
</dbReference>
<dbReference type="Proteomes" id="UP000214355">
    <property type="component" value="Chromosome I"/>
</dbReference>
<organism evidence="6 7">
    <name type="scientific">Arcanobacterium phocae</name>
    <dbReference type="NCBI Taxonomy" id="131112"/>
    <lineage>
        <taxon>Bacteria</taxon>
        <taxon>Bacillati</taxon>
        <taxon>Actinomycetota</taxon>
        <taxon>Actinomycetes</taxon>
        <taxon>Actinomycetales</taxon>
        <taxon>Actinomycetaceae</taxon>
        <taxon>Arcanobacterium</taxon>
    </lineage>
</organism>
<dbReference type="Pfam" id="PF00588">
    <property type="entry name" value="SpoU_methylase"/>
    <property type="match status" value="1"/>
</dbReference>
<evidence type="ECO:0000256" key="1">
    <source>
        <dbReference type="ARBA" id="ARBA00007228"/>
    </source>
</evidence>
<reference evidence="7" key="1">
    <citation type="submission" date="2016-10" db="EMBL/GenBank/DDBJ databases">
        <authorList>
            <person name="Varghese N."/>
            <person name="Submissions S."/>
        </authorList>
    </citation>
    <scope>NUCLEOTIDE SEQUENCE [LARGE SCALE GENOMIC DNA]</scope>
    <source>
        <strain evidence="7">DSM 10002</strain>
    </source>
</reference>
<dbReference type="SUPFAM" id="SSF55315">
    <property type="entry name" value="L30e-like"/>
    <property type="match status" value="1"/>
</dbReference>
<keyword evidence="3 6" id="KW-0808">Transferase</keyword>
<evidence type="ECO:0000256" key="3">
    <source>
        <dbReference type="ARBA" id="ARBA00022679"/>
    </source>
</evidence>
<dbReference type="InterPro" id="IPR029064">
    <property type="entry name" value="Ribosomal_eL30-like_sf"/>
</dbReference>
<dbReference type="GO" id="GO:0006396">
    <property type="term" value="P:RNA processing"/>
    <property type="evidence" value="ECO:0007669"/>
    <property type="project" value="InterPro"/>
</dbReference>
<dbReference type="GO" id="GO:0008173">
    <property type="term" value="F:RNA methyltransferase activity"/>
    <property type="evidence" value="ECO:0007669"/>
    <property type="project" value="InterPro"/>
</dbReference>
<gene>
    <name evidence="6" type="ORF">SAMN04489737_0636</name>
</gene>
<dbReference type="STRING" id="131112.SAMN04489737_0636"/>
<dbReference type="OrthoDB" id="9785673at2"/>
<evidence type="ECO:0000256" key="4">
    <source>
        <dbReference type="SAM" id="MobiDB-lite"/>
    </source>
</evidence>
<dbReference type="SMART" id="SM00967">
    <property type="entry name" value="SpoU_sub_bind"/>
    <property type="match status" value="1"/>
</dbReference>
<dbReference type="NCBIfam" id="TIGR00186">
    <property type="entry name" value="rRNA_methyl_3"/>
    <property type="match status" value="1"/>
</dbReference>
<dbReference type="InterPro" id="IPR029026">
    <property type="entry name" value="tRNA_m1G_MTases_N"/>
</dbReference>
<evidence type="ECO:0000313" key="7">
    <source>
        <dbReference type="Proteomes" id="UP000214355"/>
    </source>
</evidence>
<dbReference type="InterPro" id="IPR029028">
    <property type="entry name" value="Alpha/beta_knot_MTases"/>
</dbReference>
<dbReference type="AlphaFoldDB" id="A0A1H2LDX6"/>
<dbReference type="PANTHER" id="PTHR46429">
    <property type="entry name" value="23S RRNA (GUANOSINE-2'-O-)-METHYLTRANSFERASE RLMB"/>
    <property type="match status" value="1"/>
</dbReference>
<dbReference type="GO" id="GO:0005829">
    <property type="term" value="C:cytosol"/>
    <property type="evidence" value="ECO:0007669"/>
    <property type="project" value="TreeGrafter"/>
</dbReference>
<accession>A0A1H2LDX6</accession>
<feature type="region of interest" description="Disordered" evidence="4">
    <location>
        <begin position="1"/>
        <end position="51"/>
    </location>
</feature>
<dbReference type="GO" id="GO:0032259">
    <property type="term" value="P:methylation"/>
    <property type="evidence" value="ECO:0007669"/>
    <property type="project" value="UniProtKB-KW"/>
</dbReference>
<dbReference type="Gene3D" id="3.30.1330.30">
    <property type="match status" value="1"/>
</dbReference>
<evidence type="ECO:0000313" key="6">
    <source>
        <dbReference type="EMBL" id="SDU78838.1"/>
    </source>
</evidence>